<dbReference type="AlphaFoldDB" id="A0A1M3L2E8"/>
<keyword evidence="5" id="KW-0560">Oxidoreductase</keyword>
<dbReference type="Gene3D" id="3.40.30.10">
    <property type="entry name" value="Glutaredoxin"/>
    <property type="match status" value="1"/>
</dbReference>
<gene>
    <name evidence="12" type="ORF">BGO89_02940</name>
</gene>
<dbReference type="InterPro" id="IPR000866">
    <property type="entry name" value="AhpC/TSA"/>
</dbReference>
<sequence>MAVLVGKHAPNFTAQAVVNGEEIVDNFSLDQYIGKKYVVLFFYPKDFTFVCPTELHAFQDRLADFEKRNVAVIACSTDTEQSHWGWLQVSKDKGGIQGVTYPIVADTNKTIAHNYDVLAGQYEYDDNNELSASGELIAYRGLFLIDLNGVVQHQVVNHFPLGRSVDEALRMVDALQFFEAKGEVCPANWKAGEAGLKDTHDGVADYLAKHTKANNLQPVA</sequence>
<dbReference type="FunFam" id="3.40.30.10:FF:000002">
    <property type="entry name" value="Alkyl hydroperoxide reductase C"/>
    <property type="match status" value="1"/>
</dbReference>
<dbReference type="GO" id="GO:0005829">
    <property type="term" value="C:cytosol"/>
    <property type="evidence" value="ECO:0007669"/>
    <property type="project" value="TreeGrafter"/>
</dbReference>
<dbReference type="PANTHER" id="PTHR10681:SF128">
    <property type="entry name" value="THIOREDOXIN-DEPENDENT PEROXIDE REDUCTASE, MITOCHONDRIAL"/>
    <property type="match status" value="1"/>
</dbReference>
<comment type="caution">
    <text evidence="12">The sequence shown here is derived from an EMBL/GenBank/DDBJ whole genome shotgun (WGS) entry which is preliminary data.</text>
</comment>
<dbReference type="PROSITE" id="PS51352">
    <property type="entry name" value="THIOREDOXIN_2"/>
    <property type="match status" value="1"/>
</dbReference>
<organism evidence="12 13">
    <name type="scientific">Candidatus Kapaibacterium thiocyanatum</name>
    <dbReference type="NCBI Taxonomy" id="1895771"/>
    <lineage>
        <taxon>Bacteria</taxon>
        <taxon>Pseudomonadati</taxon>
        <taxon>Candidatus Kapaibacteriota</taxon>
        <taxon>Candidatus Kapaibacteriia</taxon>
        <taxon>Candidatus Kapaibacteriales</taxon>
        <taxon>Candidatus Kapaibacteriaceae</taxon>
        <taxon>Candidatus Kapaibacterium</taxon>
    </lineage>
</organism>
<keyword evidence="6" id="KW-1015">Disulfide bond</keyword>
<protein>
    <recommendedName>
        <fullName evidence="8">Thioredoxin peroxidase</fullName>
    </recommendedName>
</protein>
<dbReference type="SUPFAM" id="SSF52833">
    <property type="entry name" value="Thioredoxin-like"/>
    <property type="match status" value="1"/>
</dbReference>
<evidence type="ECO:0000256" key="10">
    <source>
        <dbReference type="PIRSR" id="PIRSR000239-1"/>
    </source>
</evidence>
<keyword evidence="4" id="KW-0575">Peroxidase</keyword>
<evidence type="ECO:0000256" key="6">
    <source>
        <dbReference type="ARBA" id="ARBA00023157"/>
    </source>
</evidence>
<feature type="domain" description="Thioredoxin" evidence="11">
    <location>
        <begin position="3"/>
        <end position="177"/>
    </location>
</feature>
<proteinExistence type="inferred from homology"/>
<keyword evidence="3" id="KW-0963">Cytoplasm</keyword>
<evidence type="ECO:0000259" key="11">
    <source>
        <dbReference type="PROSITE" id="PS51352"/>
    </source>
</evidence>
<comment type="subcellular location">
    <subcellularLocation>
        <location evidence="1">Cytoplasm</location>
    </subcellularLocation>
</comment>
<evidence type="ECO:0000256" key="4">
    <source>
        <dbReference type="ARBA" id="ARBA00022559"/>
    </source>
</evidence>
<dbReference type="InterPro" id="IPR013766">
    <property type="entry name" value="Thioredoxin_domain"/>
</dbReference>
<dbReference type="PANTHER" id="PTHR10681">
    <property type="entry name" value="THIOREDOXIN PEROXIDASE"/>
    <property type="match status" value="1"/>
</dbReference>
<feature type="active site" description="Cysteine sulfenic acid (-SOH) intermediate; for peroxidase activity" evidence="10">
    <location>
        <position position="51"/>
    </location>
</feature>
<comment type="function">
    <text evidence="9">Thiol-specific peroxidase that catalyzes the reduction of hydrogen peroxide and organic hydroperoxides to water and alcohols, respectively. Plays a role in cell protection against oxidative stress by detoxifying peroxides.</text>
</comment>
<evidence type="ECO:0000256" key="8">
    <source>
        <dbReference type="ARBA" id="ARBA00032824"/>
    </source>
</evidence>
<dbReference type="InterPro" id="IPR019479">
    <property type="entry name" value="Peroxiredoxin_C"/>
</dbReference>
<name>A0A1M3L2E8_9BACT</name>
<evidence type="ECO:0000256" key="9">
    <source>
        <dbReference type="ARBA" id="ARBA00037420"/>
    </source>
</evidence>
<keyword evidence="7" id="KW-0676">Redox-active center</keyword>
<dbReference type="STRING" id="1895771.BGO89_02940"/>
<evidence type="ECO:0000256" key="1">
    <source>
        <dbReference type="ARBA" id="ARBA00004496"/>
    </source>
</evidence>
<dbReference type="Pfam" id="PF00578">
    <property type="entry name" value="AhpC-TSA"/>
    <property type="match status" value="1"/>
</dbReference>
<dbReference type="InterPro" id="IPR024706">
    <property type="entry name" value="Peroxiredoxin_AhpC-typ"/>
</dbReference>
<evidence type="ECO:0000256" key="2">
    <source>
        <dbReference type="ARBA" id="ARBA00009796"/>
    </source>
</evidence>
<evidence type="ECO:0000256" key="5">
    <source>
        <dbReference type="ARBA" id="ARBA00023002"/>
    </source>
</evidence>
<dbReference type="CDD" id="cd03015">
    <property type="entry name" value="PRX_Typ2cys"/>
    <property type="match status" value="1"/>
</dbReference>
<dbReference type="Pfam" id="PF10417">
    <property type="entry name" value="1-cysPrx_C"/>
    <property type="match status" value="1"/>
</dbReference>
<evidence type="ECO:0000256" key="3">
    <source>
        <dbReference type="ARBA" id="ARBA00022490"/>
    </source>
</evidence>
<dbReference type="GO" id="GO:0033554">
    <property type="term" value="P:cellular response to stress"/>
    <property type="evidence" value="ECO:0007669"/>
    <property type="project" value="TreeGrafter"/>
</dbReference>
<dbReference type="GO" id="GO:0042744">
    <property type="term" value="P:hydrogen peroxide catabolic process"/>
    <property type="evidence" value="ECO:0007669"/>
    <property type="project" value="TreeGrafter"/>
</dbReference>
<comment type="similarity">
    <text evidence="2">Belongs to the peroxiredoxin family. AhpC/Prx1 subfamily.</text>
</comment>
<dbReference type="InterPro" id="IPR050217">
    <property type="entry name" value="Peroxiredoxin"/>
</dbReference>
<dbReference type="EMBL" id="MKVH01000013">
    <property type="protein sequence ID" value="OJX59387.1"/>
    <property type="molecule type" value="Genomic_DNA"/>
</dbReference>
<evidence type="ECO:0000256" key="7">
    <source>
        <dbReference type="ARBA" id="ARBA00023284"/>
    </source>
</evidence>
<dbReference type="InterPro" id="IPR036249">
    <property type="entry name" value="Thioredoxin-like_sf"/>
</dbReference>
<dbReference type="GO" id="GO:0045454">
    <property type="term" value="P:cell redox homeostasis"/>
    <property type="evidence" value="ECO:0007669"/>
    <property type="project" value="TreeGrafter"/>
</dbReference>
<dbReference type="GO" id="GO:0006979">
    <property type="term" value="P:response to oxidative stress"/>
    <property type="evidence" value="ECO:0007669"/>
    <property type="project" value="TreeGrafter"/>
</dbReference>
<reference evidence="12 13" key="1">
    <citation type="submission" date="2016-09" db="EMBL/GenBank/DDBJ databases">
        <title>Genome-resolved meta-omics ties microbial dynamics to process performance in biotechnology for thiocyanate degradation.</title>
        <authorList>
            <person name="Kantor R.S."/>
            <person name="Huddy R.J."/>
            <person name="Iyer R."/>
            <person name="Thomas B.C."/>
            <person name="Brown C.T."/>
            <person name="Anantharaman K."/>
            <person name="Tringe S."/>
            <person name="Hettich R.L."/>
            <person name="Harrison S.T."/>
            <person name="Banfield J.F."/>
        </authorList>
    </citation>
    <scope>NUCLEOTIDE SEQUENCE [LARGE SCALE GENOMIC DNA]</scope>
    <source>
        <strain evidence="12">59-99</strain>
    </source>
</reference>
<evidence type="ECO:0000313" key="13">
    <source>
        <dbReference type="Proteomes" id="UP000184233"/>
    </source>
</evidence>
<evidence type="ECO:0000313" key="12">
    <source>
        <dbReference type="EMBL" id="OJX59387.1"/>
    </source>
</evidence>
<accession>A0A1M3L2E8</accession>
<dbReference type="Proteomes" id="UP000184233">
    <property type="component" value="Unassembled WGS sequence"/>
</dbReference>
<dbReference type="GO" id="GO:0008379">
    <property type="term" value="F:thioredoxin peroxidase activity"/>
    <property type="evidence" value="ECO:0007669"/>
    <property type="project" value="TreeGrafter"/>
</dbReference>
<dbReference type="PIRSF" id="PIRSF000239">
    <property type="entry name" value="AHPC"/>
    <property type="match status" value="1"/>
</dbReference>